<dbReference type="Gene3D" id="1.10.357.10">
    <property type="entry name" value="Tetracycline Repressor, domain 2"/>
    <property type="match status" value="1"/>
</dbReference>
<dbReference type="Proteomes" id="UP001519295">
    <property type="component" value="Unassembled WGS sequence"/>
</dbReference>
<keyword evidence="2 4" id="KW-0238">DNA-binding</keyword>
<dbReference type="InterPro" id="IPR036271">
    <property type="entry name" value="Tet_transcr_reg_TetR-rel_C_sf"/>
</dbReference>
<evidence type="ECO:0000256" key="3">
    <source>
        <dbReference type="ARBA" id="ARBA00023163"/>
    </source>
</evidence>
<name>A0ABS4W1C2_9PSEU</name>
<dbReference type="SUPFAM" id="SSF46689">
    <property type="entry name" value="Homeodomain-like"/>
    <property type="match status" value="1"/>
</dbReference>
<dbReference type="PANTHER" id="PTHR30055">
    <property type="entry name" value="HTH-TYPE TRANSCRIPTIONAL REGULATOR RUTR"/>
    <property type="match status" value="1"/>
</dbReference>
<reference evidence="7 8" key="1">
    <citation type="submission" date="2021-03" db="EMBL/GenBank/DDBJ databases">
        <title>Sequencing the genomes of 1000 actinobacteria strains.</title>
        <authorList>
            <person name="Klenk H.-P."/>
        </authorList>
    </citation>
    <scope>NUCLEOTIDE SEQUENCE [LARGE SCALE GENOMIC DNA]</scope>
    <source>
        <strain evidence="7 8">DSM 45256</strain>
    </source>
</reference>
<evidence type="ECO:0000256" key="5">
    <source>
        <dbReference type="SAM" id="MobiDB-lite"/>
    </source>
</evidence>
<evidence type="ECO:0000256" key="1">
    <source>
        <dbReference type="ARBA" id="ARBA00023015"/>
    </source>
</evidence>
<evidence type="ECO:0000313" key="7">
    <source>
        <dbReference type="EMBL" id="MBP2369743.1"/>
    </source>
</evidence>
<accession>A0ABS4W1C2</accession>
<dbReference type="PROSITE" id="PS50977">
    <property type="entry name" value="HTH_TETR_2"/>
    <property type="match status" value="1"/>
</dbReference>
<gene>
    <name evidence="7" type="ORF">JOF36_005439</name>
</gene>
<evidence type="ECO:0000256" key="2">
    <source>
        <dbReference type="ARBA" id="ARBA00023125"/>
    </source>
</evidence>
<evidence type="ECO:0000256" key="4">
    <source>
        <dbReference type="PROSITE-ProRule" id="PRU00335"/>
    </source>
</evidence>
<feature type="DNA-binding region" description="H-T-H motif" evidence="4">
    <location>
        <begin position="40"/>
        <end position="59"/>
    </location>
</feature>
<dbReference type="InterPro" id="IPR001647">
    <property type="entry name" value="HTH_TetR"/>
</dbReference>
<keyword evidence="8" id="KW-1185">Reference proteome</keyword>
<dbReference type="PANTHER" id="PTHR30055:SF234">
    <property type="entry name" value="HTH-TYPE TRANSCRIPTIONAL REGULATOR BETI"/>
    <property type="match status" value="1"/>
</dbReference>
<evidence type="ECO:0000313" key="8">
    <source>
        <dbReference type="Proteomes" id="UP001519295"/>
    </source>
</evidence>
<dbReference type="InterPro" id="IPR009057">
    <property type="entry name" value="Homeodomain-like_sf"/>
</dbReference>
<proteinExistence type="predicted"/>
<dbReference type="SUPFAM" id="SSF48498">
    <property type="entry name" value="Tetracyclin repressor-like, C-terminal domain"/>
    <property type="match status" value="1"/>
</dbReference>
<keyword evidence="3" id="KW-0804">Transcription</keyword>
<protein>
    <submittedName>
        <fullName evidence="7">AcrR family transcriptional regulator</fullName>
    </submittedName>
</protein>
<dbReference type="PROSITE" id="PS01081">
    <property type="entry name" value="HTH_TETR_1"/>
    <property type="match status" value="1"/>
</dbReference>
<dbReference type="PRINTS" id="PR00455">
    <property type="entry name" value="HTHTETR"/>
</dbReference>
<dbReference type="Pfam" id="PF00440">
    <property type="entry name" value="TetR_N"/>
    <property type="match status" value="1"/>
</dbReference>
<dbReference type="InterPro" id="IPR023772">
    <property type="entry name" value="DNA-bd_HTH_TetR-type_CS"/>
</dbReference>
<evidence type="ECO:0000259" key="6">
    <source>
        <dbReference type="PROSITE" id="PS50977"/>
    </source>
</evidence>
<organism evidence="7 8">
    <name type="scientific">Pseudonocardia parietis</name>
    <dbReference type="NCBI Taxonomy" id="570936"/>
    <lineage>
        <taxon>Bacteria</taxon>
        <taxon>Bacillati</taxon>
        <taxon>Actinomycetota</taxon>
        <taxon>Actinomycetes</taxon>
        <taxon>Pseudonocardiales</taxon>
        <taxon>Pseudonocardiaceae</taxon>
        <taxon>Pseudonocardia</taxon>
    </lineage>
</organism>
<dbReference type="RefSeq" id="WP_210032207.1">
    <property type="nucleotide sequence ID" value="NZ_JAGINU010000001.1"/>
</dbReference>
<comment type="caution">
    <text evidence="7">The sequence shown here is derived from an EMBL/GenBank/DDBJ whole genome shotgun (WGS) entry which is preliminary data.</text>
</comment>
<dbReference type="InterPro" id="IPR050109">
    <property type="entry name" value="HTH-type_TetR-like_transc_reg"/>
</dbReference>
<feature type="domain" description="HTH tetR-type" evidence="6">
    <location>
        <begin position="17"/>
        <end position="77"/>
    </location>
</feature>
<keyword evidence="1" id="KW-0805">Transcription regulation</keyword>
<feature type="compositionally biased region" description="Low complexity" evidence="5">
    <location>
        <begin position="207"/>
        <end position="217"/>
    </location>
</feature>
<dbReference type="EMBL" id="JAGINU010000001">
    <property type="protein sequence ID" value="MBP2369743.1"/>
    <property type="molecule type" value="Genomic_DNA"/>
</dbReference>
<feature type="region of interest" description="Disordered" evidence="5">
    <location>
        <begin position="205"/>
        <end position="225"/>
    </location>
</feature>
<sequence>MAAPRARPGRPAGSDGEQTRRRIMLAAMGHVAEHGYSRATLKEIAAEAGLTTATIYHYFPTKLELVATTFTELVAPVLPQLTAATANAETLPETMTVLLDYAIEPVRELPHLTAFHAAVGAERTHEPVLGKLFDDTLESMRTLVENLVDAAKQHGSLRDDVDHRAVVDMLFALLRGLIELSAAIPADRHRAALLCTEAMIRGELFAPREGTPGTRPGPSGGEVVP</sequence>